<gene>
    <name evidence="1" type="ORF">CAUJ_LOCUS3656</name>
</gene>
<comment type="caution">
    <text evidence="1">The sequence shown here is derived from an EMBL/GenBank/DDBJ whole genome shotgun (WGS) entry which is preliminary data.</text>
</comment>
<sequence length="75" mass="8632">MVRPRHGVSAFVIAKPSQPGKFMSRPATATPCRRASDSERIAIPLRQVPQRWYPAAYERPSIDFRLLLSTYWQNC</sequence>
<accession>A0A8S1GW93</accession>
<dbReference type="EMBL" id="CAJGYM010000007">
    <property type="protein sequence ID" value="CAD6187737.1"/>
    <property type="molecule type" value="Genomic_DNA"/>
</dbReference>
<organism evidence="1 2">
    <name type="scientific">Caenorhabditis auriculariae</name>
    <dbReference type="NCBI Taxonomy" id="2777116"/>
    <lineage>
        <taxon>Eukaryota</taxon>
        <taxon>Metazoa</taxon>
        <taxon>Ecdysozoa</taxon>
        <taxon>Nematoda</taxon>
        <taxon>Chromadorea</taxon>
        <taxon>Rhabditida</taxon>
        <taxon>Rhabditina</taxon>
        <taxon>Rhabditomorpha</taxon>
        <taxon>Rhabditoidea</taxon>
        <taxon>Rhabditidae</taxon>
        <taxon>Peloderinae</taxon>
        <taxon>Caenorhabditis</taxon>
    </lineage>
</organism>
<evidence type="ECO:0000313" key="2">
    <source>
        <dbReference type="Proteomes" id="UP000835052"/>
    </source>
</evidence>
<protein>
    <submittedName>
        <fullName evidence="1">Uncharacterized protein</fullName>
    </submittedName>
</protein>
<proteinExistence type="predicted"/>
<name>A0A8S1GW93_9PELO</name>
<keyword evidence="2" id="KW-1185">Reference proteome</keyword>
<reference evidence="1" key="1">
    <citation type="submission" date="2020-10" db="EMBL/GenBank/DDBJ databases">
        <authorList>
            <person name="Kikuchi T."/>
        </authorList>
    </citation>
    <scope>NUCLEOTIDE SEQUENCE</scope>
    <source>
        <strain evidence="1">NKZ352</strain>
    </source>
</reference>
<dbReference type="AlphaFoldDB" id="A0A8S1GW93"/>
<evidence type="ECO:0000313" key="1">
    <source>
        <dbReference type="EMBL" id="CAD6187737.1"/>
    </source>
</evidence>
<dbReference type="Proteomes" id="UP000835052">
    <property type="component" value="Unassembled WGS sequence"/>
</dbReference>